<sequence length="162" mass="18172">MSIANTAAQAMLSDALLRDGPVDSRIRSLELELPLDKVIKFVSVGLPLLLVSMAFAREITIGPQISCFPPTNFTAKQAGYVDTYWLPFPSQMFPYSLLAMAMLMYLPALIWRFLVMPCLGADLLFIIDELDMSYNRSVRIAQNRYTDRQTKSSTDHDTEGAL</sequence>
<proteinExistence type="predicted"/>
<dbReference type="Ensembl" id="ENSSFOT00015043723.1">
    <property type="protein sequence ID" value="ENSSFOP00015044030.1"/>
    <property type="gene ID" value="ENSSFOG00015011244.2"/>
</dbReference>
<dbReference type="AlphaFoldDB" id="A0A8C9SYJ1"/>
<keyword evidence="1" id="KW-1133">Transmembrane helix</keyword>
<evidence type="ECO:0000313" key="3">
    <source>
        <dbReference type="Proteomes" id="UP000694397"/>
    </source>
</evidence>
<feature type="transmembrane region" description="Helical" evidence="1">
    <location>
        <begin position="92"/>
        <end position="114"/>
    </location>
</feature>
<dbReference type="PANTHER" id="PTHR15759">
    <property type="entry name" value="PANNEXIN"/>
    <property type="match status" value="1"/>
</dbReference>
<dbReference type="GeneTree" id="ENSGT00940000153972"/>
<protein>
    <submittedName>
        <fullName evidence="2">Pannexin 3</fullName>
    </submittedName>
</protein>
<evidence type="ECO:0000313" key="2">
    <source>
        <dbReference type="Ensembl" id="ENSSFOP00015044030.1"/>
    </source>
</evidence>
<dbReference type="GO" id="GO:0022829">
    <property type="term" value="F:wide pore channel activity"/>
    <property type="evidence" value="ECO:0007669"/>
    <property type="project" value="TreeGrafter"/>
</dbReference>
<organism evidence="2 3">
    <name type="scientific">Scleropages formosus</name>
    <name type="common">Asian bonytongue</name>
    <name type="synonym">Osteoglossum formosum</name>
    <dbReference type="NCBI Taxonomy" id="113540"/>
    <lineage>
        <taxon>Eukaryota</taxon>
        <taxon>Metazoa</taxon>
        <taxon>Chordata</taxon>
        <taxon>Craniata</taxon>
        <taxon>Vertebrata</taxon>
        <taxon>Euteleostomi</taxon>
        <taxon>Actinopterygii</taxon>
        <taxon>Neopterygii</taxon>
        <taxon>Teleostei</taxon>
        <taxon>Osteoglossocephala</taxon>
        <taxon>Osteoglossomorpha</taxon>
        <taxon>Osteoglossiformes</taxon>
        <taxon>Osteoglossidae</taxon>
        <taxon>Scleropages</taxon>
    </lineage>
</organism>
<dbReference type="InterPro" id="IPR039099">
    <property type="entry name" value="Pannexin"/>
</dbReference>
<reference evidence="2 3" key="1">
    <citation type="submission" date="2019-04" db="EMBL/GenBank/DDBJ databases">
        <authorList>
            <consortium name="Wellcome Sanger Institute Data Sharing"/>
        </authorList>
    </citation>
    <scope>NUCLEOTIDE SEQUENCE [LARGE SCALE GENOMIC DNA]</scope>
</reference>
<reference evidence="2" key="2">
    <citation type="submission" date="2025-08" db="UniProtKB">
        <authorList>
            <consortium name="Ensembl"/>
        </authorList>
    </citation>
    <scope>IDENTIFICATION</scope>
</reference>
<dbReference type="PANTHER" id="PTHR15759:SF3">
    <property type="entry name" value="PANNEXIN-3"/>
    <property type="match status" value="1"/>
</dbReference>
<dbReference type="GO" id="GO:0006812">
    <property type="term" value="P:monoatomic cation transport"/>
    <property type="evidence" value="ECO:0007669"/>
    <property type="project" value="InterPro"/>
</dbReference>
<dbReference type="GO" id="GO:0032732">
    <property type="term" value="P:positive regulation of interleukin-1 production"/>
    <property type="evidence" value="ECO:0007669"/>
    <property type="project" value="InterPro"/>
</dbReference>
<keyword evidence="1" id="KW-0472">Membrane</keyword>
<dbReference type="Proteomes" id="UP000694397">
    <property type="component" value="Chromosome 4"/>
</dbReference>
<keyword evidence="3" id="KW-1185">Reference proteome</keyword>
<name>A0A8C9SYJ1_SCLFO</name>
<dbReference type="GO" id="GO:0007267">
    <property type="term" value="P:cell-cell signaling"/>
    <property type="evidence" value="ECO:0007669"/>
    <property type="project" value="TreeGrafter"/>
</dbReference>
<evidence type="ECO:0000256" key="1">
    <source>
        <dbReference type="SAM" id="Phobius"/>
    </source>
</evidence>
<dbReference type="GO" id="GO:0005886">
    <property type="term" value="C:plasma membrane"/>
    <property type="evidence" value="ECO:0007669"/>
    <property type="project" value="TreeGrafter"/>
</dbReference>
<keyword evidence="1" id="KW-0812">Transmembrane</keyword>
<reference evidence="2" key="3">
    <citation type="submission" date="2025-09" db="UniProtKB">
        <authorList>
            <consortium name="Ensembl"/>
        </authorList>
    </citation>
    <scope>IDENTIFICATION</scope>
</reference>
<accession>A0A8C9SYJ1</accession>
<gene>
    <name evidence="2" type="primary">PANX3</name>
    <name evidence="2" type="synonym">panx3</name>
</gene>